<dbReference type="AlphaFoldDB" id="A0A9X1SRE3"/>
<protein>
    <recommendedName>
        <fullName evidence="3">2-oxoglutarate-Fe(II)-dependent oxygenase superfamily protein</fullName>
    </recommendedName>
</protein>
<dbReference type="RefSeq" id="WP_207858616.1">
    <property type="nucleotide sequence ID" value="NZ_CP090366.1"/>
</dbReference>
<comment type="caution">
    <text evidence="1">The sequence shown here is derived from an EMBL/GenBank/DDBJ whole genome shotgun (WGS) entry which is preliminary data.</text>
</comment>
<proteinExistence type="predicted"/>
<sequence length="168" mass="18781">MLTVFGAQIRSRYPHLERKRGKPLEQWSVVRRGEGDSGDVALDCLLVVNTPVTAKASHVKGPHVDMRKKLWTGLFYMRPEEDPTPGGDLELFAPLGALRFDRHAVPRQQVRQAGLVGYAPNRFIGFVNGTDALHAVTARPPTPWARRYVDFVIELPDPVFSVPQMING</sequence>
<organism evidence="1 2">
    <name type="scientific">Stutzerimonas kunmingensis</name>
    <dbReference type="NCBI Taxonomy" id="1211807"/>
    <lineage>
        <taxon>Bacteria</taxon>
        <taxon>Pseudomonadati</taxon>
        <taxon>Pseudomonadota</taxon>
        <taxon>Gammaproteobacteria</taxon>
        <taxon>Pseudomonadales</taxon>
        <taxon>Pseudomonadaceae</taxon>
        <taxon>Stutzerimonas</taxon>
    </lineage>
</organism>
<keyword evidence="2" id="KW-1185">Reference proteome</keyword>
<dbReference type="Proteomes" id="UP001138989">
    <property type="component" value="Unassembled WGS sequence"/>
</dbReference>
<gene>
    <name evidence="1" type="ORF">K7H17_22155</name>
</gene>
<evidence type="ECO:0008006" key="3">
    <source>
        <dbReference type="Google" id="ProtNLM"/>
    </source>
</evidence>
<name>A0A9X1SRE3_9GAMM</name>
<dbReference type="EMBL" id="JAINWF010000022">
    <property type="protein sequence ID" value="MCD1610554.1"/>
    <property type="molecule type" value="Genomic_DNA"/>
</dbReference>
<evidence type="ECO:0000313" key="1">
    <source>
        <dbReference type="EMBL" id="MCD1610554.1"/>
    </source>
</evidence>
<reference evidence="1" key="1">
    <citation type="submission" date="2021-08" db="EMBL/GenBank/DDBJ databases">
        <title>Isolation and characterization of neutrophilic mixotrophic iron-oxidizing bacteria from deep-sea hydrothermal vents.</title>
        <authorList>
            <person name="He Y."/>
        </authorList>
    </citation>
    <scope>NUCLEOTIDE SEQUENCE</scope>
    <source>
        <strain evidence="1">IOP_13</strain>
    </source>
</reference>
<accession>A0A9X1SRE3</accession>
<evidence type="ECO:0000313" key="2">
    <source>
        <dbReference type="Proteomes" id="UP001138989"/>
    </source>
</evidence>